<evidence type="ECO:0000256" key="1">
    <source>
        <dbReference type="ARBA" id="ARBA00004141"/>
    </source>
</evidence>
<dbReference type="PANTHER" id="PTHR37422">
    <property type="entry name" value="TEICHURONIC ACID BIOSYNTHESIS PROTEIN TUAE"/>
    <property type="match status" value="1"/>
</dbReference>
<reference evidence="7 8" key="1">
    <citation type="submission" date="2020-07" db="EMBL/GenBank/DDBJ databases">
        <authorList>
            <person name="Sun Q."/>
        </authorList>
    </citation>
    <scope>NUCLEOTIDE SEQUENCE [LARGE SCALE GENOMIC DNA]</scope>
    <source>
        <strain evidence="7 8">CGMCC 1.13654</strain>
    </source>
</reference>
<feature type="transmembrane region" description="Helical" evidence="5">
    <location>
        <begin position="354"/>
        <end position="373"/>
    </location>
</feature>
<feature type="transmembrane region" description="Helical" evidence="5">
    <location>
        <begin position="305"/>
        <end position="328"/>
    </location>
</feature>
<evidence type="ECO:0000256" key="5">
    <source>
        <dbReference type="SAM" id="Phobius"/>
    </source>
</evidence>
<dbReference type="EMBL" id="JACEIB010000019">
    <property type="protein sequence ID" value="MBA2935124.1"/>
    <property type="molecule type" value="Genomic_DNA"/>
</dbReference>
<evidence type="ECO:0000256" key="4">
    <source>
        <dbReference type="ARBA" id="ARBA00023136"/>
    </source>
</evidence>
<feature type="transmembrane region" description="Helical" evidence="5">
    <location>
        <begin position="385"/>
        <end position="400"/>
    </location>
</feature>
<dbReference type="InterPro" id="IPR051533">
    <property type="entry name" value="WaaL-like"/>
</dbReference>
<dbReference type="GO" id="GO:0016020">
    <property type="term" value="C:membrane"/>
    <property type="evidence" value="ECO:0007669"/>
    <property type="project" value="UniProtKB-SubCell"/>
</dbReference>
<dbReference type="GO" id="GO:0016874">
    <property type="term" value="F:ligase activity"/>
    <property type="evidence" value="ECO:0007669"/>
    <property type="project" value="UniProtKB-KW"/>
</dbReference>
<evidence type="ECO:0000313" key="7">
    <source>
        <dbReference type="EMBL" id="MBA2935124.1"/>
    </source>
</evidence>
<feature type="domain" description="O-antigen ligase-related" evidence="6">
    <location>
        <begin position="218"/>
        <end position="361"/>
    </location>
</feature>
<dbReference type="Pfam" id="PF04932">
    <property type="entry name" value="Wzy_C"/>
    <property type="match status" value="1"/>
</dbReference>
<proteinExistence type="predicted"/>
<keyword evidence="4 5" id="KW-0472">Membrane</keyword>
<keyword evidence="2 5" id="KW-0812">Transmembrane</keyword>
<evidence type="ECO:0000259" key="6">
    <source>
        <dbReference type="Pfam" id="PF04932"/>
    </source>
</evidence>
<evidence type="ECO:0000256" key="3">
    <source>
        <dbReference type="ARBA" id="ARBA00022989"/>
    </source>
</evidence>
<feature type="transmembrane region" description="Helical" evidence="5">
    <location>
        <begin position="234"/>
        <end position="251"/>
    </location>
</feature>
<keyword evidence="8" id="KW-1185">Reference proteome</keyword>
<comment type="caution">
    <text evidence="7">The sequence shown here is derived from an EMBL/GenBank/DDBJ whole genome shotgun (WGS) entry which is preliminary data.</text>
</comment>
<dbReference type="Proteomes" id="UP000570166">
    <property type="component" value="Unassembled WGS sequence"/>
</dbReference>
<dbReference type="InterPro" id="IPR007016">
    <property type="entry name" value="O-antigen_ligase-rel_domated"/>
</dbReference>
<sequence>MVWLIALVFVLGGILGGGPTSPNISMFVELPAAFLGAIGLAGIVDGRYPREARIALILLVLICLIPLVQLIPLPAGTWTGLPGHDLPAEISRLVGLSDQARPFSLTPEQTQLAALSLIVPAAIFIATLQVGAAGRDQLLLVIVGFALVSAILGVFQTAAGGGIHLDIYPQVHEGYPIGFFANRNHEGDLLLIALPASAQVIRSSPLKEPTRMWLMVGAVLFLSLAVISTQSRTAASLLPIALGGTLVVWIGDIRDRRIWIAFAGLAVAVLVAFALVKLTPIGHRLLARFSTVGDDQRPEIWKNSWAAVVAFWPTGSGIGSFVPVYQMFEDLNSVQDTWVNHAHNDYMEILLETGIVGAVLIAAYAILAGATLLAEAPKPLRSQRYTAVSMIFIILAHSLTDYPLRTFALASIFALANAMLFLPRERIRVRRRGSYPASPPPGFAAEGA</sequence>
<feature type="transmembrane region" description="Helical" evidence="5">
    <location>
        <begin position="112"/>
        <end position="131"/>
    </location>
</feature>
<accession>A0A838L7I2</accession>
<feature type="transmembrane region" description="Helical" evidence="5">
    <location>
        <begin position="210"/>
        <end position="227"/>
    </location>
</feature>
<feature type="transmembrane region" description="Helical" evidence="5">
    <location>
        <begin position="406"/>
        <end position="422"/>
    </location>
</feature>
<feature type="transmembrane region" description="Helical" evidence="5">
    <location>
        <begin position="26"/>
        <end position="44"/>
    </location>
</feature>
<name>A0A838L7I2_9SPHN</name>
<dbReference type="PANTHER" id="PTHR37422:SF13">
    <property type="entry name" value="LIPOPOLYSACCHARIDE BIOSYNTHESIS PROTEIN PA4999-RELATED"/>
    <property type="match status" value="1"/>
</dbReference>
<keyword evidence="7" id="KW-0436">Ligase</keyword>
<organism evidence="7 8">
    <name type="scientific">Sphingomonas chungangi</name>
    <dbReference type="NCBI Taxonomy" id="2683589"/>
    <lineage>
        <taxon>Bacteria</taxon>
        <taxon>Pseudomonadati</taxon>
        <taxon>Pseudomonadota</taxon>
        <taxon>Alphaproteobacteria</taxon>
        <taxon>Sphingomonadales</taxon>
        <taxon>Sphingomonadaceae</taxon>
        <taxon>Sphingomonas</taxon>
    </lineage>
</organism>
<keyword evidence="3 5" id="KW-1133">Transmembrane helix</keyword>
<feature type="transmembrane region" description="Helical" evidence="5">
    <location>
        <begin position="56"/>
        <end position="75"/>
    </location>
</feature>
<feature type="transmembrane region" description="Helical" evidence="5">
    <location>
        <begin position="257"/>
        <end position="276"/>
    </location>
</feature>
<gene>
    <name evidence="7" type="ORF">HZF05_13585</name>
</gene>
<evidence type="ECO:0000256" key="2">
    <source>
        <dbReference type="ARBA" id="ARBA00022692"/>
    </source>
</evidence>
<feature type="transmembrane region" description="Helical" evidence="5">
    <location>
        <begin position="138"/>
        <end position="159"/>
    </location>
</feature>
<protein>
    <submittedName>
        <fullName evidence="7">O-antigen ligase family protein</fullName>
    </submittedName>
</protein>
<dbReference type="AlphaFoldDB" id="A0A838L7I2"/>
<dbReference type="RefSeq" id="WP_160365533.1">
    <property type="nucleotide sequence ID" value="NZ_JACEIB010000019.1"/>
</dbReference>
<evidence type="ECO:0000313" key="8">
    <source>
        <dbReference type="Proteomes" id="UP000570166"/>
    </source>
</evidence>
<comment type="subcellular location">
    <subcellularLocation>
        <location evidence="1">Membrane</location>
        <topology evidence="1">Multi-pass membrane protein</topology>
    </subcellularLocation>
</comment>